<dbReference type="EMBL" id="JAMKBJ010000005">
    <property type="protein sequence ID" value="MCZ8536996.1"/>
    <property type="molecule type" value="Genomic_DNA"/>
</dbReference>
<reference evidence="1" key="1">
    <citation type="submission" date="2022-05" db="EMBL/GenBank/DDBJ databases">
        <authorList>
            <person name="Colautti A."/>
            <person name="Iacumin L."/>
        </authorList>
    </citation>
    <scope>NUCLEOTIDE SEQUENCE</scope>
    <source>
        <strain evidence="1">SK 55</strain>
    </source>
</reference>
<sequence>MMNESKLFKGMVVGALAGAGMSLLDRATREDVKYKLKTVSSDVKYYSKNREDLRMKLQETADKLQTVYNQFSQDAQYLSGKVEELKTLTPQVKTLVVDTKEAFEHSKEEYKTIVKDEEDEFTMPVLPEHVYEEKKFS</sequence>
<protein>
    <submittedName>
        <fullName evidence="1">YtxH domain-containing protein</fullName>
    </submittedName>
</protein>
<proteinExistence type="predicted"/>
<comment type="caution">
    <text evidence="1">The sequence shown here is derived from an EMBL/GenBank/DDBJ whole genome shotgun (WGS) entry which is preliminary data.</text>
</comment>
<organism evidence="1 2">
    <name type="scientific">Paenisporosarcina quisquiliarum</name>
    <dbReference type="NCBI Taxonomy" id="365346"/>
    <lineage>
        <taxon>Bacteria</taxon>
        <taxon>Bacillati</taxon>
        <taxon>Bacillota</taxon>
        <taxon>Bacilli</taxon>
        <taxon>Bacillales</taxon>
        <taxon>Caryophanaceae</taxon>
        <taxon>Paenisporosarcina</taxon>
    </lineage>
</organism>
<name>A0A9X3LFI1_9BACL</name>
<dbReference type="Proteomes" id="UP001152173">
    <property type="component" value="Unassembled WGS sequence"/>
</dbReference>
<gene>
    <name evidence="1" type="ORF">M9R32_07390</name>
</gene>
<evidence type="ECO:0000313" key="1">
    <source>
        <dbReference type="EMBL" id="MCZ8536996.1"/>
    </source>
</evidence>
<evidence type="ECO:0000313" key="2">
    <source>
        <dbReference type="Proteomes" id="UP001152173"/>
    </source>
</evidence>
<dbReference type="RefSeq" id="WP_269926092.1">
    <property type="nucleotide sequence ID" value="NZ_JAMKBJ010000005.1"/>
</dbReference>
<keyword evidence="2" id="KW-1185">Reference proteome</keyword>
<dbReference type="AlphaFoldDB" id="A0A9X3LFI1"/>
<accession>A0A9X3LFI1</accession>